<name>A0A0A0BEV4_9GAMM</name>
<sequence>MLTTLLIEDDLDLAQTVIDYLSLESIRCDHASNGIAGLNLLAENQFDVLLLDLNLPRMDGLMVCEQLRQQGKDIPVLMLTARDQINDKLAGFKAGTDDYLVKPFELDELVVRLKALARRRSGQVQLLSCADLEMNLDTRTVTRATQPLKLSPTSWRLLETLLRASPAVVTKQQLEVAVWGDEAPDSNSLKVHLFHLRKAIDAPFEHPLLHTIAGHGFALRQDNETTTKS</sequence>
<dbReference type="Gene3D" id="6.10.250.690">
    <property type="match status" value="1"/>
</dbReference>
<dbReference type="GO" id="GO:0000156">
    <property type="term" value="F:phosphorelay response regulator activity"/>
    <property type="evidence" value="ECO:0007669"/>
    <property type="project" value="TreeGrafter"/>
</dbReference>
<evidence type="ECO:0000256" key="7">
    <source>
        <dbReference type="PROSITE-ProRule" id="PRU01091"/>
    </source>
</evidence>
<protein>
    <submittedName>
        <fullName evidence="10">Putative two-component response regulator</fullName>
    </submittedName>
</protein>
<keyword evidence="2" id="KW-0902">Two-component regulatory system</keyword>
<dbReference type="GO" id="GO:0000976">
    <property type="term" value="F:transcription cis-regulatory region binding"/>
    <property type="evidence" value="ECO:0007669"/>
    <property type="project" value="TreeGrafter"/>
</dbReference>
<keyword evidence="4 7" id="KW-0238">DNA-binding</keyword>
<reference evidence="10 11" key="1">
    <citation type="submission" date="2014-09" db="EMBL/GenBank/DDBJ databases">
        <authorList>
            <person name="Grob C."/>
            <person name="Taubert M."/>
            <person name="Howat A.M."/>
            <person name="Burns O.J."/>
            <person name="Dixon J.L."/>
            <person name="Chen Y."/>
            <person name="Murrell J.C."/>
        </authorList>
    </citation>
    <scope>NUCLEOTIDE SEQUENCE [LARGE SCALE GENOMIC DNA]</scope>
    <source>
        <strain evidence="10">L4</strain>
    </source>
</reference>
<proteinExistence type="predicted"/>
<dbReference type="Pfam" id="PF00486">
    <property type="entry name" value="Trans_reg_C"/>
    <property type="match status" value="1"/>
</dbReference>
<evidence type="ECO:0000256" key="3">
    <source>
        <dbReference type="ARBA" id="ARBA00023015"/>
    </source>
</evidence>
<keyword evidence="5" id="KW-0804">Transcription</keyword>
<dbReference type="InterPro" id="IPR011006">
    <property type="entry name" value="CheY-like_superfamily"/>
</dbReference>
<feature type="modified residue" description="4-aspartylphosphate" evidence="6">
    <location>
        <position position="52"/>
    </location>
</feature>
<evidence type="ECO:0000259" key="8">
    <source>
        <dbReference type="PROSITE" id="PS50110"/>
    </source>
</evidence>
<dbReference type="InterPro" id="IPR016032">
    <property type="entry name" value="Sig_transdc_resp-reg_C-effctor"/>
</dbReference>
<evidence type="ECO:0000256" key="5">
    <source>
        <dbReference type="ARBA" id="ARBA00023163"/>
    </source>
</evidence>
<keyword evidence="3" id="KW-0805">Transcription regulation</keyword>
<dbReference type="SMART" id="SM00448">
    <property type="entry name" value="REC"/>
    <property type="match status" value="1"/>
</dbReference>
<evidence type="ECO:0000256" key="2">
    <source>
        <dbReference type="ARBA" id="ARBA00023012"/>
    </source>
</evidence>
<dbReference type="Pfam" id="PF00072">
    <property type="entry name" value="Response_reg"/>
    <property type="match status" value="1"/>
</dbReference>
<dbReference type="Proteomes" id="UP000029999">
    <property type="component" value="Unassembled WGS sequence"/>
</dbReference>
<dbReference type="CDD" id="cd00383">
    <property type="entry name" value="trans_reg_C"/>
    <property type="match status" value="1"/>
</dbReference>
<dbReference type="InterPro" id="IPR039420">
    <property type="entry name" value="WalR-like"/>
</dbReference>
<dbReference type="PANTHER" id="PTHR48111:SF22">
    <property type="entry name" value="REGULATOR OF RPOS"/>
    <property type="match status" value="1"/>
</dbReference>
<evidence type="ECO:0000256" key="4">
    <source>
        <dbReference type="ARBA" id="ARBA00023125"/>
    </source>
</evidence>
<feature type="domain" description="OmpR/PhoB-type" evidence="9">
    <location>
        <begin position="124"/>
        <end position="221"/>
    </location>
</feature>
<evidence type="ECO:0000256" key="6">
    <source>
        <dbReference type="PROSITE-ProRule" id="PRU00169"/>
    </source>
</evidence>
<dbReference type="PROSITE" id="PS50110">
    <property type="entry name" value="RESPONSE_REGULATORY"/>
    <property type="match status" value="1"/>
</dbReference>
<dbReference type="PANTHER" id="PTHR48111">
    <property type="entry name" value="REGULATOR OF RPOS"/>
    <property type="match status" value="1"/>
</dbReference>
<dbReference type="GO" id="GO:0005829">
    <property type="term" value="C:cytosol"/>
    <property type="evidence" value="ECO:0007669"/>
    <property type="project" value="TreeGrafter"/>
</dbReference>
<evidence type="ECO:0000256" key="1">
    <source>
        <dbReference type="ARBA" id="ARBA00022553"/>
    </source>
</evidence>
<dbReference type="SMART" id="SM00862">
    <property type="entry name" value="Trans_reg_C"/>
    <property type="match status" value="1"/>
</dbReference>
<dbReference type="PROSITE" id="PS51755">
    <property type="entry name" value="OMPR_PHOB"/>
    <property type="match status" value="1"/>
</dbReference>
<gene>
    <name evidence="10" type="ORF">LP43_1620</name>
</gene>
<dbReference type="EMBL" id="JRQD01000004">
    <property type="protein sequence ID" value="KGM06400.1"/>
    <property type="molecule type" value="Genomic_DNA"/>
</dbReference>
<feature type="domain" description="Response regulatory" evidence="8">
    <location>
        <begin position="3"/>
        <end position="117"/>
    </location>
</feature>
<evidence type="ECO:0000313" key="11">
    <source>
        <dbReference type="Proteomes" id="UP000029999"/>
    </source>
</evidence>
<dbReference type="InterPro" id="IPR001789">
    <property type="entry name" value="Sig_transdc_resp-reg_receiver"/>
</dbReference>
<dbReference type="GO" id="GO:0006355">
    <property type="term" value="P:regulation of DNA-templated transcription"/>
    <property type="evidence" value="ECO:0007669"/>
    <property type="project" value="InterPro"/>
</dbReference>
<keyword evidence="1 6" id="KW-0597">Phosphoprotein</keyword>
<dbReference type="InterPro" id="IPR001867">
    <property type="entry name" value="OmpR/PhoB-type_DNA-bd"/>
</dbReference>
<dbReference type="SUPFAM" id="SSF46894">
    <property type="entry name" value="C-terminal effector domain of the bipartite response regulators"/>
    <property type="match status" value="1"/>
</dbReference>
<dbReference type="Gene3D" id="3.40.50.2300">
    <property type="match status" value="1"/>
</dbReference>
<dbReference type="InterPro" id="IPR036388">
    <property type="entry name" value="WH-like_DNA-bd_sf"/>
</dbReference>
<comment type="caution">
    <text evidence="10">The sequence shown here is derived from an EMBL/GenBank/DDBJ whole genome shotgun (WGS) entry which is preliminary data.</text>
</comment>
<evidence type="ECO:0000313" key="10">
    <source>
        <dbReference type="EMBL" id="KGM06400.1"/>
    </source>
</evidence>
<dbReference type="SUPFAM" id="SSF52172">
    <property type="entry name" value="CheY-like"/>
    <property type="match status" value="1"/>
</dbReference>
<dbReference type="CDD" id="cd17624">
    <property type="entry name" value="REC_OmpR_PmrA-like"/>
    <property type="match status" value="1"/>
</dbReference>
<dbReference type="RefSeq" id="WP_036314106.1">
    <property type="nucleotide sequence ID" value="NZ_JRQD01000004.1"/>
</dbReference>
<dbReference type="STRING" id="392484.LP43_1620"/>
<dbReference type="FunFam" id="1.10.10.10:FF:000058">
    <property type="entry name" value="DNA-binding response OmpR family regulator"/>
    <property type="match status" value="1"/>
</dbReference>
<organism evidence="10 11">
    <name type="scientific">Methylophaga thiooxydans</name>
    <dbReference type="NCBI Taxonomy" id="392484"/>
    <lineage>
        <taxon>Bacteria</taxon>
        <taxon>Pseudomonadati</taxon>
        <taxon>Pseudomonadota</taxon>
        <taxon>Gammaproteobacteria</taxon>
        <taxon>Thiotrichales</taxon>
        <taxon>Piscirickettsiaceae</taxon>
        <taxon>Methylophaga</taxon>
    </lineage>
</organism>
<dbReference type="Gene3D" id="1.10.10.10">
    <property type="entry name" value="Winged helix-like DNA-binding domain superfamily/Winged helix DNA-binding domain"/>
    <property type="match status" value="1"/>
</dbReference>
<dbReference type="GO" id="GO:0032993">
    <property type="term" value="C:protein-DNA complex"/>
    <property type="evidence" value="ECO:0007669"/>
    <property type="project" value="TreeGrafter"/>
</dbReference>
<evidence type="ECO:0000259" key="9">
    <source>
        <dbReference type="PROSITE" id="PS51755"/>
    </source>
</evidence>
<accession>A0A0A0BEV4</accession>
<feature type="DNA-binding region" description="OmpR/PhoB-type" evidence="7">
    <location>
        <begin position="124"/>
        <end position="221"/>
    </location>
</feature>
<dbReference type="AlphaFoldDB" id="A0A0A0BEV4"/>